<feature type="transmembrane region" description="Helical" evidence="11">
    <location>
        <begin position="390"/>
        <end position="411"/>
    </location>
</feature>
<feature type="compositionally biased region" description="Low complexity" evidence="10">
    <location>
        <begin position="372"/>
        <end position="381"/>
    </location>
</feature>
<feature type="region of interest" description="Disordered" evidence="10">
    <location>
        <begin position="327"/>
        <end position="381"/>
    </location>
</feature>
<evidence type="ECO:0000256" key="8">
    <source>
        <dbReference type="PIRSR" id="PIRSR618044-2"/>
    </source>
</evidence>
<dbReference type="GO" id="GO:0006508">
    <property type="term" value="P:proteolysis"/>
    <property type="evidence" value="ECO:0007669"/>
    <property type="project" value="InterPro"/>
</dbReference>
<protein>
    <submittedName>
        <fullName evidence="13">Serine hydrolase</fullName>
    </submittedName>
</protein>
<keyword evidence="11" id="KW-0812">Transmembrane</keyword>
<evidence type="ECO:0000256" key="5">
    <source>
        <dbReference type="ARBA" id="ARBA00022984"/>
    </source>
</evidence>
<keyword evidence="11" id="KW-0472">Membrane</keyword>
<proteinExistence type="inferred from homology"/>
<dbReference type="InterPro" id="IPR018044">
    <property type="entry name" value="Peptidase_S11"/>
</dbReference>
<dbReference type="GO" id="GO:0009002">
    <property type="term" value="F:serine-type D-Ala-D-Ala carboxypeptidase activity"/>
    <property type="evidence" value="ECO:0007669"/>
    <property type="project" value="InterPro"/>
</dbReference>
<feature type="region of interest" description="Disordered" evidence="10">
    <location>
        <begin position="44"/>
        <end position="74"/>
    </location>
</feature>
<reference evidence="13" key="1">
    <citation type="submission" date="2024-06" db="EMBL/GenBank/DDBJ databases">
        <title>Brevibacterium koreense sp. nov., isolated from jogae-jeotgal, a Korean fermented seafood.</title>
        <authorList>
            <person name="Whon T.W."/>
            <person name="Nam S."/>
            <person name="Kim Y."/>
        </authorList>
    </citation>
    <scope>NUCLEOTIDE SEQUENCE</scope>
    <source>
        <strain evidence="13">CBA3109</strain>
    </source>
</reference>
<evidence type="ECO:0000256" key="1">
    <source>
        <dbReference type="ARBA" id="ARBA00007164"/>
    </source>
</evidence>
<sequence length="420" mass="44402">MRSTRPAFASPPTAAPRSFGTGMRLIVSAGLALLLIGAQLVLSPGTSHADRKPDEKQEKVYQTPADLGDGAKPPTPVGTAWLVGNLDTGEIQAAHEIDKKHAPASTIKLLTALALVDVLDDPKQKVEAEFEDMEIDGTKVGLMQKNKYSVDLLFHAMLMSSANDAANALGRAAGGQEKAVALMNEKAAELGMTNTHAANTSGLDDKNQYMTVSDMMKLAWAVCEDDYLMGIIDTETFKFPGGKNPVTKKKFKGYEIQNHTKIVGEVNGGLGLKNGFTRHAKGAYIAVAERDGHRVVSTLLGIDNNSRQAAVDLLEWDFAQKDPKSLQTIPIGQTITPSPAPTASESNSDAGGAASGDTASVGTDMDSREGAEASGSKASAETFGVSNEKLLPAGMLTVAAALLLTALIIMIRWRRGKSSR</sequence>
<dbReference type="InterPro" id="IPR001967">
    <property type="entry name" value="Peptidase_S11_N"/>
</dbReference>
<dbReference type="RefSeq" id="WP_350269277.1">
    <property type="nucleotide sequence ID" value="NZ_CP158281.1"/>
</dbReference>
<dbReference type="SUPFAM" id="SSF56601">
    <property type="entry name" value="beta-lactamase/transpeptidase-like"/>
    <property type="match status" value="1"/>
</dbReference>
<feature type="compositionally biased region" description="Low complexity" evidence="10">
    <location>
        <begin position="343"/>
        <end position="362"/>
    </location>
</feature>
<evidence type="ECO:0000256" key="7">
    <source>
        <dbReference type="PIRSR" id="PIRSR618044-1"/>
    </source>
</evidence>
<name>A0AAU7UII0_9MICO</name>
<dbReference type="PRINTS" id="PR00725">
    <property type="entry name" value="DADACBPTASE1"/>
</dbReference>
<dbReference type="EMBL" id="CP158281">
    <property type="protein sequence ID" value="XBV88213.1"/>
    <property type="molecule type" value="Genomic_DNA"/>
</dbReference>
<feature type="compositionally biased region" description="Basic and acidic residues" evidence="10">
    <location>
        <begin position="48"/>
        <end position="59"/>
    </location>
</feature>
<keyword evidence="6" id="KW-0961">Cell wall biogenesis/degradation</keyword>
<feature type="active site" evidence="7">
    <location>
        <position position="161"/>
    </location>
</feature>
<organism evidence="13">
    <name type="scientific">Brevibacterium koreense</name>
    <dbReference type="NCBI Taxonomy" id="3140787"/>
    <lineage>
        <taxon>Bacteria</taxon>
        <taxon>Bacillati</taxon>
        <taxon>Actinomycetota</taxon>
        <taxon>Actinomycetes</taxon>
        <taxon>Micrococcales</taxon>
        <taxon>Brevibacteriaceae</taxon>
        <taxon>Brevibacterium</taxon>
    </lineage>
</organism>
<evidence type="ECO:0000256" key="3">
    <source>
        <dbReference type="ARBA" id="ARBA00022801"/>
    </source>
</evidence>
<keyword evidence="11" id="KW-1133">Transmembrane helix</keyword>
<feature type="domain" description="Peptidase S11 D-alanyl-D-alanine carboxypeptidase A N-terminal" evidence="12">
    <location>
        <begin position="78"/>
        <end position="302"/>
    </location>
</feature>
<dbReference type="GO" id="GO:0009252">
    <property type="term" value="P:peptidoglycan biosynthetic process"/>
    <property type="evidence" value="ECO:0007669"/>
    <property type="project" value="UniProtKB-KW"/>
</dbReference>
<evidence type="ECO:0000256" key="2">
    <source>
        <dbReference type="ARBA" id="ARBA00022729"/>
    </source>
</evidence>
<keyword evidence="3 13" id="KW-0378">Hydrolase</keyword>
<dbReference type="InterPro" id="IPR012338">
    <property type="entry name" value="Beta-lactam/transpept-like"/>
</dbReference>
<keyword evidence="4" id="KW-0133">Cell shape</keyword>
<feature type="compositionally biased region" description="Polar residues" evidence="10">
    <location>
        <begin position="327"/>
        <end position="337"/>
    </location>
</feature>
<keyword evidence="5" id="KW-0573">Peptidoglycan synthesis</keyword>
<dbReference type="GO" id="GO:0008360">
    <property type="term" value="P:regulation of cell shape"/>
    <property type="evidence" value="ECO:0007669"/>
    <property type="project" value="UniProtKB-KW"/>
</dbReference>
<feature type="binding site" evidence="8">
    <location>
        <position position="273"/>
    </location>
    <ligand>
        <name>substrate</name>
    </ligand>
</feature>
<evidence type="ECO:0000256" key="4">
    <source>
        <dbReference type="ARBA" id="ARBA00022960"/>
    </source>
</evidence>
<accession>A0AAU7UII0</accession>
<evidence type="ECO:0000256" key="11">
    <source>
        <dbReference type="SAM" id="Phobius"/>
    </source>
</evidence>
<keyword evidence="2" id="KW-0732">Signal</keyword>
<feature type="active site" description="Acyl-ester intermediate" evidence="7">
    <location>
        <position position="105"/>
    </location>
</feature>
<dbReference type="GO" id="GO:0071555">
    <property type="term" value="P:cell wall organization"/>
    <property type="evidence" value="ECO:0007669"/>
    <property type="project" value="UniProtKB-KW"/>
</dbReference>
<gene>
    <name evidence="13" type="ORF">AAFP32_11655</name>
</gene>
<evidence type="ECO:0000256" key="9">
    <source>
        <dbReference type="RuleBase" id="RU004016"/>
    </source>
</evidence>
<dbReference type="PANTHER" id="PTHR21581:SF33">
    <property type="entry name" value="D-ALANYL-D-ALANINE CARBOXYPEPTIDASE DACB"/>
    <property type="match status" value="1"/>
</dbReference>
<dbReference type="PANTHER" id="PTHR21581">
    <property type="entry name" value="D-ALANYL-D-ALANINE CARBOXYPEPTIDASE"/>
    <property type="match status" value="1"/>
</dbReference>
<evidence type="ECO:0000256" key="6">
    <source>
        <dbReference type="ARBA" id="ARBA00023316"/>
    </source>
</evidence>
<evidence type="ECO:0000256" key="10">
    <source>
        <dbReference type="SAM" id="MobiDB-lite"/>
    </source>
</evidence>
<dbReference type="AlphaFoldDB" id="A0AAU7UII0"/>
<comment type="similarity">
    <text evidence="1 9">Belongs to the peptidase S11 family.</text>
</comment>
<dbReference type="Gene3D" id="3.40.710.10">
    <property type="entry name" value="DD-peptidase/beta-lactamase superfamily"/>
    <property type="match status" value="1"/>
</dbReference>
<evidence type="ECO:0000313" key="13">
    <source>
        <dbReference type="EMBL" id="XBV88213.1"/>
    </source>
</evidence>
<feature type="active site" description="Proton acceptor" evidence="7">
    <location>
        <position position="108"/>
    </location>
</feature>
<evidence type="ECO:0000259" key="12">
    <source>
        <dbReference type="Pfam" id="PF00768"/>
    </source>
</evidence>
<dbReference type="KEGG" id="bkr:AAFP32_11655"/>
<dbReference type="Pfam" id="PF00768">
    <property type="entry name" value="Peptidase_S11"/>
    <property type="match status" value="1"/>
</dbReference>